<proteinExistence type="inferred from homology"/>
<evidence type="ECO:0000313" key="10">
    <source>
        <dbReference type="Proteomes" id="UP000519897"/>
    </source>
</evidence>
<dbReference type="EMBL" id="JACIEC010000001">
    <property type="protein sequence ID" value="MBB4142321.1"/>
    <property type="molecule type" value="Genomic_DNA"/>
</dbReference>
<dbReference type="Proteomes" id="UP000519897">
    <property type="component" value="Unassembled WGS sequence"/>
</dbReference>
<evidence type="ECO:0000256" key="7">
    <source>
        <dbReference type="ARBA" id="ARBA00023237"/>
    </source>
</evidence>
<evidence type="ECO:0000256" key="8">
    <source>
        <dbReference type="SAM" id="SignalP"/>
    </source>
</evidence>
<dbReference type="SUPFAM" id="SSF56935">
    <property type="entry name" value="Porins"/>
    <property type="match status" value="1"/>
</dbReference>
<feature type="signal peptide" evidence="8">
    <location>
        <begin position="1"/>
        <end position="25"/>
    </location>
</feature>
<comment type="similarity">
    <text evidence="2">Belongs to the OmpP1/FadL family.</text>
</comment>
<keyword evidence="5 8" id="KW-0732">Signal</keyword>
<comment type="caution">
    <text evidence="9">The sequence shown here is derived from an EMBL/GenBank/DDBJ whole genome shotgun (WGS) entry which is preliminary data.</text>
</comment>
<evidence type="ECO:0000256" key="1">
    <source>
        <dbReference type="ARBA" id="ARBA00004571"/>
    </source>
</evidence>
<keyword evidence="7" id="KW-0998">Cell outer membrane</keyword>
<protein>
    <submittedName>
        <fullName evidence="9">Long-chain fatty acid transport protein</fullName>
    </submittedName>
</protein>
<organism evidence="9 10">
    <name type="scientific">Rhizobium rhizoryzae</name>
    <dbReference type="NCBI Taxonomy" id="451876"/>
    <lineage>
        <taxon>Bacteria</taxon>
        <taxon>Pseudomonadati</taxon>
        <taxon>Pseudomonadota</taxon>
        <taxon>Alphaproteobacteria</taxon>
        <taxon>Hyphomicrobiales</taxon>
        <taxon>Rhizobiaceae</taxon>
        <taxon>Rhizobium/Agrobacterium group</taxon>
        <taxon>Rhizobium</taxon>
    </lineage>
</organism>
<reference evidence="9 10" key="1">
    <citation type="submission" date="2020-08" db="EMBL/GenBank/DDBJ databases">
        <title>Genomic Encyclopedia of Type Strains, Phase IV (KMG-IV): sequencing the most valuable type-strain genomes for metagenomic binning, comparative biology and taxonomic classification.</title>
        <authorList>
            <person name="Goeker M."/>
        </authorList>
    </citation>
    <scope>NUCLEOTIDE SEQUENCE [LARGE SCALE GENOMIC DNA]</scope>
    <source>
        <strain evidence="9 10">DSM 29514</strain>
    </source>
</reference>
<keyword evidence="6" id="KW-0472">Membrane</keyword>
<evidence type="ECO:0000256" key="6">
    <source>
        <dbReference type="ARBA" id="ARBA00023136"/>
    </source>
</evidence>
<dbReference type="InterPro" id="IPR005017">
    <property type="entry name" value="OMPP1/FadL/TodX"/>
</dbReference>
<accession>A0A7W6LDC1</accession>
<dbReference type="GO" id="GO:0009279">
    <property type="term" value="C:cell outer membrane"/>
    <property type="evidence" value="ECO:0007669"/>
    <property type="project" value="UniProtKB-SubCell"/>
</dbReference>
<sequence length="410" mass="43671">MVRTHLAKGLLAAAAVSALNTSALAGGLERGGYNIDLLYDRSSVAIESSATYVAPQRKLKNVQDVDRTDGLGSNGLNGGTTTADDSENYWIPRVGIKAAIGDAADCMFDYSQPWGAHTKPGRNWRGANENIETKVESDNYAVTCSYRFDAGPGQLRVIGGTFYQEVSGFKERLVAPAGFPGVVGNGIGRLELKDSAWGWRAGVAYEIPEYAFRASLVYNSEVNLNDISGTLNLSQVNGRILNVYGAQKMPDSLELKVQSGIAPDWLAFGSVKWTDWSQLQTIPFCVVGVPVCNGATQITSLELGYRDGWTISGGVGHKFNDQWSGAVSLTWDRGTSQGFGTQTDTWSVGAAVSYAPTQNVELRLAGLLGVLTSGSSGPTTINGVRYGTDAAYTFGNDLVAAISTSVKVKF</sequence>
<name>A0A7W6LDC1_9HYPH</name>
<gene>
    <name evidence="9" type="ORF">GGQ72_000820</name>
</gene>
<evidence type="ECO:0000256" key="4">
    <source>
        <dbReference type="ARBA" id="ARBA00022692"/>
    </source>
</evidence>
<feature type="chain" id="PRO_5031110426" evidence="8">
    <location>
        <begin position="26"/>
        <end position="410"/>
    </location>
</feature>
<comment type="subcellular location">
    <subcellularLocation>
        <location evidence="1">Cell outer membrane</location>
        <topology evidence="1">Multi-pass membrane protein</topology>
    </subcellularLocation>
</comment>
<keyword evidence="4" id="KW-0812">Transmembrane</keyword>
<evidence type="ECO:0000256" key="3">
    <source>
        <dbReference type="ARBA" id="ARBA00022452"/>
    </source>
</evidence>
<dbReference type="PANTHER" id="PTHR35093">
    <property type="entry name" value="OUTER MEMBRANE PROTEIN NMB0088-RELATED"/>
    <property type="match status" value="1"/>
</dbReference>
<evidence type="ECO:0000256" key="5">
    <source>
        <dbReference type="ARBA" id="ARBA00022729"/>
    </source>
</evidence>
<dbReference type="GO" id="GO:0015483">
    <property type="term" value="F:long-chain fatty acid transporting porin activity"/>
    <property type="evidence" value="ECO:0007669"/>
    <property type="project" value="TreeGrafter"/>
</dbReference>
<dbReference type="RefSeq" id="WP_165136149.1">
    <property type="nucleotide sequence ID" value="NZ_CP049250.1"/>
</dbReference>
<dbReference type="PANTHER" id="PTHR35093:SF8">
    <property type="entry name" value="OUTER MEMBRANE PROTEIN NMB0088-RELATED"/>
    <property type="match status" value="1"/>
</dbReference>
<evidence type="ECO:0000256" key="2">
    <source>
        <dbReference type="ARBA" id="ARBA00008163"/>
    </source>
</evidence>
<keyword evidence="10" id="KW-1185">Reference proteome</keyword>
<dbReference type="Pfam" id="PF03349">
    <property type="entry name" value="Toluene_X"/>
    <property type="match status" value="1"/>
</dbReference>
<keyword evidence="3" id="KW-1134">Transmembrane beta strand</keyword>
<dbReference type="AlphaFoldDB" id="A0A7W6LDC1"/>
<dbReference type="Gene3D" id="2.40.160.60">
    <property type="entry name" value="Outer membrane protein transport protein (OMPP1/FadL/TodX)"/>
    <property type="match status" value="1"/>
</dbReference>
<evidence type="ECO:0000313" key="9">
    <source>
        <dbReference type="EMBL" id="MBB4142321.1"/>
    </source>
</evidence>